<feature type="transmembrane region" description="Helical" evidence="5">
    <location>
        <begin position="425"/>
        <end position="442"/>
    </location>
</feature>
<feature type="transmembrane region" description="Helical" evidence="5">
    <location>
        <begin position="16"/>
        <end position="39"/>
    </location>
</feature>
<feature type="transmembrane region" description="Helical" evidence="5">
    <location>
        <begin position="343"/>
        <end position="361"/>
    </location>
</feature>
<gene>
    <name evidence="6" type="primary">yveA</name>
    <name evidence="6" type="ORF">KL86DES1_22172</name>
</gene>
<evidence type="ECO:0000256" key="5">
    <source>
        <dbReference type="SAM" id="Phobius"/>
    </source>
</evidence>
<dbReference type="PANTHER" id="PTHR47547">
    <property type="match status" value="1"/>
</dbReference>
<reference evidence="6" key="1">
    <citation type="submission" date="2016-08" db="EMBL/GenBank/DDBJ databases">
        <authorList>
            <person name="Seilhamer J.J."/>
        </authorList>
    </citation>
    <scope>NUCLEOTIDE SEQUENCE</scope>
    <source>
        <strain evidence="6">86-1</strain>
    </source>
</reference>
<feature type="transmembrane region" description="Helical" evidence="5">
    <location>
        <begin position="201"/>
        <end position="222"/>
    </location>
</feature>
<feature type="transmembrane region" description="Helical" evidence="5">
    <location>
        <begin position="487"/>
        <end position="505"/>
    </location>
</feature>
<keyword evidence="4 5" id="KW-0472">Membrane</keyword>
<protein>
    <submittedName>
        <fullName evidence="6">Aspartate-proton symporter</fullName>
    </submittedName>
</protein>
<name>A0A212LBD9_9BACT</name>
<feature type="transmembrane region" description="Helical" evidence="5">
    <location>
        <begin position="401"/>
        <end position="419"/>
    </location>
</feature>
<evidence type="ECO:0000313" key="6">
    <source>
        <dbReference type="EMBL" id="SCM74818.1"/>
    </source>
</evidence>
<keyword evidence="2 5" id="KW-0812">Transmembrane</keyword>
<dbReference type="PIRSF" id="PIRSF006060">
    <property type="entry name" value="AA_transporter"/>
    <property type="match status" value="1"/>
</dbReference>
<sequence length="522" mass="56437">MAEQGKFKKELNTTDLTFVALGAIFGSGWLFGASFVAQYAGPAGIISWIIGGITVFFLGLVYCELGAALPKAGGIIRFPVFSHGELVGYLLASLTVIAFSSLIAIEVVAARQYAAAWLPWLTADATGSPTLAGWIAQLLLTVFFFIINYNGVKSFAIANNIISLFKFVVPALVMVVLMYYFQPENLTAHGFAPFGAHGVQMAVTAGGVIFAYLGLTPVVSVASEVKNPQRTIPIALLLSIVLSTIIYIVLQLVFLGSIPPDMLSEGWGSIASKFSLPYHDIALLLGLGWLGILVVADAVISPAGTGNIYMVATPRVIYAWSRSGTFFDRFSAVDKKSGIPRPALWLTLALSIFWTMPFPSWKELINVVSGALCLSYALAPIACGALRINAPDLPRPFRVRGLEIISPLTFIIASLIVYWSGWSVICWLFPIEIVLFVAYILASKKVPTLHVSLQQQIKSSLWLVGYYVMTLIISYLGSFGGKGILTSPWDVIAMGLVSLVCYYWAMRTCLPTANITEAPDAD</sequence>
<keyword evidence="3 5" id="KW-1133">Transmembrane helix</keyword>
<dbReference type="GO" id="GO:0016020">
    <property type="term" value="C:membrane"/>
    <property type="evidence" value="ECO:0007669"/>
    <property type="project" value="UniProtKB-SubCell"/>
</dbReference>
<feature type="transmembrane region" description="Helical" evidence="5">
    <location>
        <begin position="234"/>
        <end position="258"/>
    </location>
</feature>
<dbReference type="AlphaFoldDB" id="A0A212LBD9"/>
<dbReference type="PANTHER" id="PTHR47547:SF1">
    <property type="entry name" value="ASPARTATE-PROTON SYMPORTER"/>
    <property type="match status" value="1"/>
</dbReference>
<dbReference type="InterPro" id="IPR052962">
    <property type="entry name" value="AA_Transporter_AGT"/>
</dbReference>
<evidence type="ECO:0000256" key="2">
    <source>
        <dbReference type="ARBA" id="ARBA00022692"/>
    </source>
</evidence>
<feature type="transmembrane region" description="Helical" evidence="5">
    <location>
        <begin position="131"/>
        <end position="149"/>
    </location>
</feature>
<feature type="transmembrane region" description="Helical" evidence="5">
    <location>
        <begin position="278"/>
        <end position="300"/>
    </location>
</feature>
<feature type="transmembrane region" description="Helical" evidence="5">
    <location>
        <begin position="45"/>
        <end position="65"/>
    </location>
</feature>
<dbReference type="EMBL" id="FMJC01000002">
    <property type="protein sequence ID" value="SCM74818.1"/>
    <property type="molecule type" value="Genomic_DNA"/>
</dbReference>
<accession>A0A212LBD9</accession>
<dbReference type="GO" id="GO:0022857">
    <property type="term" value="F:transmembrane transporter activity"/>
    <property type="evidence" value="ECO:0007669"/>
    <property type="project" value="InterPro"/>
</dbReference>
<dbReference type="RefSeq" id="WP_179981341.1">
    <property type="nucleotide sequence ID" value="NZ_LT608333.1"/>
</dbReference>
<proteinExistence type="predicted"/>
<dbReference type="Gene3D" id="1.20.1740.10">
    <property type="entry name" value="Amino acid/polyamine transporter I"/>
    <property type="match status" value="1"/>
</dbReference>
<feature type="transmembrane region" description="Helical" evidence="5">
    <location>
        <begin position="367"/>
        <end position="389"/>
    </location>
</feature>
<comment type="subcellular location">
    <subcellularLocation>
        <location evidence="1">Membrane</location>
        <topology evidence="1">Multi-pass membrane protein</topology>
    </subcellularLocation>
</comment>
<dbReference type="InterPro" id="IPR002293">
    <property type="entry name" value="AA/rel_permease1"/>
</dbReference>
<feature type="transmembrane region" description="Helical" evidence="5">
    <location>
        <begin position="463"/>
        <end position="481"/>
    </location>
</feature>
<evidence type="ECO:0000256" key="4">
    <source>
        <dbReference type="ARBA" id="ARBA00023136"/>
    </source>
</evidence>
<evidence type="ECO:0000256" key="3">
    <source>
        <dbReference type="ARBA" id="ARBA00022989"/>
    </source>
</evidence>
<dbReference type="Pfam" id="PF13520">
    <property type="entry name" value="AA_permease_2"/>
    <property type="match status" value="1"/>
</dbReference>
<feature type="transmembrane region" description="Helical" evidence="5">
    <location>
        <begin position="86"/>
        <end position="111"/>
    </location>
</feature>
<organism evidence="6">
    <name type="scientific">uncultured Desulfovibrio sp</name>
    <dbReference type="NCBI Taxonomy" id="167968"/>
    <lineage>
        <taxon>Bacteria</taxon>
        <taxon>Pseudomonadati</taxon>
        <taxon>Thermodesulfobacteriota</taxon>
        <taxon>Desulfovibrionia</taxon>
        <taxon>Desulfovibrionales</taxon>
        <taxon>Desulfovibrionaceae</taxon>
        <taxon>Desulfovibrio</taxon>
        <taxon>environmental samples</taxon>
    </lineage>
</organism>
<feature type="transmembrane region" description="Helical" evidence="5">
    <location>
        <begin position="161"/>
        <end position="181"/>
    </location>
</feature>
<evidence type="ECO:0000256" key="1">
    <source>
        <dbReference type="ARBA" id="ARBA00004141"/>
    </source>
</evidence>